<organism evidence="1 2">
    <name type="scientific">Coprinellus micaceus</name>
    <name type="common">Glistening ink-cap mushroom</name>
    <name type="synonym">Coprinus micaceus</name>
    <dbReference type="NCBI Taxonomy" id="71717"/>
    <lineage>
        <taxon>Eukaryota</taxon>
        <taxon>Fungi</taxon>
        <taxon>Dikarya</taxon>
        <taxon>Basidiomycota</taxon>
        <taxon>Agaricomycotina</taxon>
        <taxon>Agaricomycetes</taxon>
        <taxon>Agaricomycetidae</taxon>
        <taxon>Agaricales</taxon>
        <taxon>Agaricineae</taxon>
        <taxon>Psathyrellaceae</taxon>
        <taxon>Coprinellus</taxon>
    </lineage>
</organism>
<evidence type="ECO:0000313" key="1">
    <source>
        <dbReference type="EMBL" id="TEB32607.1"/>
    </source>
</evidence>
<protein>
    <submittedName>
        <fullName evidence="1">Uncharacterized protein</fullName>
    </submittedName>
</protein>
<dbReference type="EMBL" id="QPFP01000014">
    <property type="protein sequence ID" value="TEB32607.1"/>
    <property type="molecule type" value="Genomic_DNA"/>
</dbReference>
<proteinExistence type="predicted"/>
<sequence>MSRPSYLSREEPYEALCHHFNVSPPPATTDATIPTTFTMTATRDAHMPTHVLAAVPSGNPDAAPVMLPIDSTLYDAGFRVDINIPAAPPGSTAPIPHTVDGTLVVTLPVLPITVPDTFTLPLLLLYGLGLETHPNLLTWRLLPSQVIEEFPNAATMALILSRARQDQFDRIFRFNQGLWRNILSLGLKDVHTVELVQTAWNVTAESRKIRMRPSTMSRQ</sequence>
<dbReference type="Proteomes" id="UP000298030">
    <property type="component" value="Unassembled WGS sequence"/>
</dbReference>
<dbReference type="AlphaFoldDB" id="A0A4Y7TEK4"/>
<reference evidence="1 2" key="1">
    <citation type="journal article" date="2019" name="Nat. Ecol. Evol.">
        <title>Megaphylogeny resolves global patterns of mushroom evolution.</title>
        <authorList>
            <person name="Varga T."/>
            <person name="Krizsan K."/>
            <person name="Foldi C."/>
            <person name="Dima B."/>
            <person name="Sanchez-Garcia M."/>
            <person name="Sanchez-Ramirez S."/>
            <person name="Szollosi G.J."/>
            <person name="Szarkandi J.G."/>
            <person name="Papp V."/>
            <person name="Albert L."/>
            <person name="Andreopoulos W."/>
            <person name="Angelini C."/>
            <person name="Antonin V."/>
            <person name="Barry K.W."/>
            <person name="Bougher N.L."/>
            <person name="Buchanan P."/>
            <person name="Buyck B."/>
            <person name="Bense V."/>
            <person name="Catcheside P."/>
            <person name="Chovatia M."/>
            <person name="Cooper J."/>
            <person name="Damon W."/>
            <person name="Desjardin D."/>
            <person name="Finy P."/>
            <person name="Geml J."/>
            <person name="Haridas S."/>
            <person name="Hughes K."/>
            <person name="Justo A."/>
            <person name="Karasinski D."/>
            <person name="Kautmanova I."/>
            <person name="Kiss B."/>
            <person name="Kocsube S."/>
            <person name="Kotiranta H."/>
            <person name="LaButti K.M."/>
            <person name="Lechner B.E."/>
            <person name="Liimatainen K."/>
            <person name="Lipzen A."/>
            <person name="Lukacs Z."/>
            <person name="Mihaltcheva S."/>
            <person name="Morgado L.N."/>
            <person name="Niskanen T."/>
            <person name="Noordeloos M.E."/>
            <person name="Ohm R.A."/>
            <person name="Ortiz-Santana B."/>
            <person name="Ovrebo C."/>
            <person name="Racz N."/>
            <person name="Riley R."/>
            <person name="Savchenko A."/>
            <person name="Shiryaev A."/>
            <person name="Soop K."/>
            <person name="Spirin V."/>
            <person name="Szebenyi C."/>
            <person name="Tomsovsky M."/>
            <person name="Tulloss R.E."/>
            <person name="Uehling J."/>
            <person name="Grigoriev I.V."/>
            <person name="Vagvolgyi C."/>
            <person name="Papp T."/>
            <person name="Martin F.M."/>
            <person name="Miettinen O."/>
            <person name="Hibbett D.S."/>
            <person name="Nagy L.G."/>
        </authorList>
    </citation>
    <scope>NUCLEOTIDE SEQUENCE [LARGE SCALE GENOMIC DNA]</scope>
    <source>
        <strain evidence="1 2">FP101781</strain>
    </source>
</reference>
<accession>A0A4Y7TEK4</accession>
<comment type="caution">
    <text evidence="1">The sequence shown here is derived from an EMBL/GenBank/DDBJ whole genome shotgun (WGS) entry which is preliminary data.</text>
</comment>
<gene>
    <name evidence="1" type="ORF">FA13DRAFT_1731089</name>
</gene>
<dbReference type="OrthoDB" id="2802364at2759"/>
<name>A0A4Y7TEK4_COPMI</name>
<evidence type="ECO:0000313" key="2">
    <source>
        <dbReference type="Proteomes" id="UP000298030"/>
    </source>
</evidence>
<keyword evidence="2" id="KW-1185">Reference proteome</keyword>